<name>A0A9K3KLZ7_9STRA</name>
<gene>
    <name evidence="3" type="ORF">IV203_005228</name>
</gene>
<dbReference type="OrthoDB" id="41983at2759"/>
<comment type="caution">
    <text evidence="3">The sequence shown here is derived from an EMBL/GenBank/DDBJ whole genome shotgun (WGS) entry which is preliminary data.</text>
</comment>
<keyword evidence="4" id="KW-1185">Reference proteome</keyword>
<proteinExistence type="predicted"/>
<dbReference type="AlphaFoldDB" id="A0A9K3KLZ7"/>
<evidence type="ECO:0000256" key="2">
    <source>
        <dbReference type="SAM" id="Phobius"/>
    </source>
</evidence>
<evidence type="ECO:0000313" key="4">
    <source>
        <dbReference type="Proteomes" id="UP000693970"/>
    </source>
</evidence>
<feature type="transmembrane region" description="Helical" evidence="2">
    <location>
        <begin position="167"/>
        <end position="189"/>
    </location>
</feature>
<reference evidence="3" key="2">
    <citation type="submission" date="2021-04" db="EMBL/GenBank/DDBJ databases">
        <authorList>
            <person name="Podell S."/>
        </authorList>
    </citation>
    <scope>NUCLEOTIDE SEQUENCE</scope>
    <source>
        <strain evidence="3">Hildebrandi</strain>
    </source>
</reference>
<accession>A0A9K3KLZ7</accession>
<keyword evidence="2" id="KW-0472">Membrane</keyword>
<dbReference type="Proteomes" id="UP000693970">
    <property type="component" value="Unassembled WGS sequence"/>
</dbReference>
<evidence type="ECO:0000256" key="1">
    <source>
        <dbReference type="SAM" id="MobiDB-lite"/>
    </source>
</evidence>
<protein>
    <submittedName>
        <fullName evidence="3">COPI associated protein</fullName>
    </submittedName>
</protein>
<feature type="transmembrane region" description="Helical" evidence="2">
    <location>
        <begin position="280"/>
        <end position="305"/>
    </location>
</feature>
<feature type="compositionally biased region" description="Acidic residues" evidence="1">
    <location>
        <begin position="42"/>
        <end position="67"/>
    </location>
</feature>
<feature type="region of interest" description="Disordered" evidence="1">
    <location>
        <begin position="120"/>
        <end position="162"/>
    </location>
</feature>
<reference evidence="3" key="1">
    <citation type="journal article" date="2021" name="Sci. Rep.">
        <title>Diploid genomic architecture of Nitzschia inconspicua, an elite biomass production diatom.</title>
        <authorList>
            <person name="Oliver A."/>
            <person name="Podell S."/>
            <person name="Pinowska A."/>
            <person name="Traller J.C."/>
            <person name="Smith S.R."/>
            <person name="McClure R."/>
            <person name="Beliaev A."/>
            <person name="Bohutskyi P."/>
            <person name="Hill E.A."/>
            <person name="Rabines A."/>
            <person name="Zheng H."/>
            <person name="Allen L.Z."/>
            <person name="Kuo A."/>
            <person name="Grigoriev I.V."/>
            <person name="Allen A.E."/>
            <person name="Hazlebeck D."/>
            <person name="Allen E.E."/>
        </authorList>
    </citation>
    <scope>NUCLEOTIDE SEQUENCE</scope>
    <source>
        <strain evidence="3">Hildebrandi</strain>
    </source>
</reference>
<feature type="compositionally biased region" description="Polar residues" evidence="1">
    <location>
        <begin position="75"/>
        <end position="84"/>
    </location>
</feature>
<keyword evidence="2" id="KW-0812">Transmembrane</keyword>
<evidence type="ECO:0000313" key="3">
    <source>
        <dbReference type="EMBL" id="KAG7346160.1"/>
    </source>
</evidence>
<feature type="region of interest" description="Disordered" evidence="1">
    <location>
        <begin position="1"/>
        <end position="104"/>
    </location>
</feature>
<dbReference type="EMBL" id="JAGRRH010000021">
    <property type="protein sequence ID" value="KAG7346160.1"/>
    <property type="molecule type" value="Genomic_DNA"/>
</dbReference>
<keyword evidence="2" id="KW-1133">Transmembrane helix</keyword>
<organism evidence="3 4">
    <name type="scientific">Nitzschia inconspicua</name>
    <dbReference type="NCBI Taxonomy" id="303405"/>
    <lineage>
        <taxon>Eukaryota</taxon>
        <taxon>Sar</taxon>
        <taxon>Stramenopiles</taxon>
        <taxon>Ochrophyta</taxon>
        <taxon>Bacillariophyta</taxon>
        <taxon>Bacillariophyceae</taxon>
        <taxon>Bacillariophycidae</taxon>
        <taxon>Bacillariales</taxon>
        <taxon>Bacillariaceae</taxon>
        <taxon>Nitzschia</taxon>
    </lineage>
</organism>
<sequence>MAGGSHDDTEEQPSWLDTQNDEHHRQEVEPLLLGTGVMNLTDPDEDAEHNQQPDEEVDEEAEDETDLETAVLSAASGNSKKTYGSTTSASSPKSKSPSSTAAAKKLSKAKNKLWPFYSSDSKKKKKANSNRRLQETEEDYDPDDPWPKSRVSYNTKTGRPERPSRPCCLNIFFFVEACGILTCLCLLVSQTLPLVLVPLKEIEPVDMVLKVYISLFSLLFMIVEYDLNIPLVRQSVFLQTYASRGFLYSFLGLTCLEEAYSERVNDMLAHSNEKFHVAWFALFLQVSAWSLCALGVVYFLMGLFCMKRVRDKLVKNYRERWKDYREALKEWKKEHADEE</sequence>
<feature type="compositionally biased region" description="Low complexity" evidence="1">
    <location>
        <begin position="85"/>
        <end position="104"/>
    </location>
</feature>